<reference evidence="1" key="1">
    <citation type="submission" date="2016-10" db="EMBL/GenBank/DDBJ databases">
        <title>Sequence of Gallionella enrichment culture.</title>
        <authorList>
            <person name="Poehlein A."/>
            <person name="Muehling M."/>
            <person name="Daniel R."/>
        </authorList>
    </citation>
    <scope>NUCLEOTIDE SEQUENCE</scope>
</reference>
<protein>
    <submittedName>
        <fullName evidence="1">Uncharacterized protein</fullName>
    </submittedName>
</protein>
<gene>
    <name evidence="1" type="ORF">GALL_58680</name>
</gene>
<evidence type="ECO:0000313" key="1">
    <source>
        <dbReference type="EMBL" id="OIR12801.1"/>
    </source>
</evidence>
<comment type="caution">
    <text evidence="1">The sequence shown here is derived from an EMBL/GenBank/DDBJ whole genome shotgun (WGS) entry which is preliminary data.</text>
</comment>
<proteinExistence type="predicted"/>
<accession>A0A1J5SW97</accession>
<dbReference type="EMBL" id="MLJW01000016">
    <property type="protein sequence ID" value="OIR12801.1"/>
    <property type="molecule type" value="Genomic_DNA"/>
</dbReference>
<organism evidence="1">
    <name type="scientific">mine drainage metagenome</name>
    <dbReference type="NCBI Taxonomy" id="410659"/>
    <lineage>
        <taxon>unclassified sequences</taxon>
        <taxon>metagenomes</taxon>
        <taxon>ecological metagenomes</taxon>
    </lineage>
</organism>
<dbReference type="AlphaFoldDB" id="A0A1J5SW97"/>
<sequence length="96" mass="10677">MARIKSNIILHGASGHIGKQVVIKQYAYGKVLSKFPDMGNIKPSEKQEEKRSKFSDAVAYAQGILKDAAKKAAYEKKLKPGQTVYHVAVKEYLLLN</sequence>
<name>A0A1J5SW97_9ZZZZ</name>